<reference evidence="3" key="1">
    <citation type="submission" date="2022-11" db="UniProtKB">
        <authorList>
            <consortium name="WormBaseParasite"/>
        </authorList>
    </citation>
    <scope>IDENTIFICATION</scope>
</reference>
<organism evidence="2 3">
    <name type="scientific">Acrobeloides nanus</name>
    <dbReference type="NCBI Taxonomy" id="290746"/>
    <lineage>
        <taxon>Eukaryota</taxon>
        <taxon>Metazoa</taxon>
        <taxon>Ecdysozoa</taxon>
        <taxon>Nematoda</taxon>
        <taxon>Chromadorea</taxon>
        <taxon>Rhabditida</taxon>
        <taxon>Tylenchina</taxon>
        <taxon>Cephalobomorpha</taxon>
        <taxon>Cephaloboidea</taxon>
        <taxon>Cephalobidae</taxon>
        <taxon>Acrobeloides</taxon>
    </lineage>
</organism>
<dbReference type="AlphaFoldDB" id="A0A914D7Q9"/>
<dbReference type="WBParaSite" id="ACRNAN_scaffold207.g24914.t1">
    <property type="protein sequence ID" value="ACRNAN_scaffold207.g24914.t1"/>
    <property type="gene ID" value="ACRNAN_scaffold207.g24914"/>
</dbReference>
<accession>A0A914D7Q9</accession>
<name>A0A914D7Q9_9BILA</name>
<keyword evidence="2" id="KW-1185">Reference proteome</keyword>
<protein>
    <submittedName>
        <fullName evidence="3">Uncharacterized protein</fullName>
    </submittedName>
</protein>
<evidence type="ECO:0000256" key="1">
    <source>
        <dbReference type="SAM" id="MobiDB-lite"/>
    </source>
</evidence>
<evidence type="ECO:0000313" key="3">
    <source>
        <dbReference type="WBParaSite" id="ACRNAN_scaffold207.g24914.t1"/>
    </source>
</evidence>
<dbReference type="Proteomes" id="UP000887540">
    <property type="component" value="Unplaced"/>
</dbReference>
<feature type="region of interest" description="Disordered" evidence="1">
    <location>
        <begin position="1"/>
        <end position="30"/>
    </location>
</feature>
<feature type="compositionally biased region" description="Basic and acidic residues" evidence="1">
    <location>
        <begin position="19"/>
        <end position="30"/>
    </location>
</feature>
<evidence type="ECO:0000313" key="2">
    <source>
        <dbReference type="Proteomes" id="UP000887540"/>
    </source>
</evidence>
<sequence length="95" mass="11248">MLFSDSNDDQNAVSDSDEERPPRLPVLKERQKYREDPKLFRERYRLPIAVFDELLELLQDDLRPTYPANHALNARQKLCVALRFYASGHYASEFF</sequence>
<proteinExistence type="predicted"/>